<evidence type="ECO:0000313" key="1">
    <source>
        <dbReference type="EMBL" id="CAB4947586.1"/>
    </source>
</evidence>
<dbReference type="AlphaFoldDB" id="A0A6J7PKX4"/>
<reference evidence="2" key="1">
    <citation type="submission" date="2020-05" db="EMBL/GenBank/DDBJ databases">
        <authorList>
            <person name="Chiriac C."/>
            <person name="Salcher M."/>
            <person name="Ghai R."/>
            <person name="Kavagutti S V."/>
        </authorList>
    </citation>
    <scope>NUCLEOTIDE SEQUENCE</scope>
</reference>
<name>A0A6J7PKX4_9ZZZZ</name>
<dbReference type="EMBL" id="CAFBNF010000135">
    <property type="protein sequence ID" value="CAB4947586.1"/>
    <property type="molecule type" value="Genomic_DNA"/>
</dbReference>
<sequence>MKSAHRRRHFGSFRSVAMLSGIAVASGLLALGVLSVTADPSPRTGTVVGSCTPAVMVVRNAEDITLEVEPFHKLSPSGSEHARLYPMLLSGFLAQSQSLGPSGASVSVCPIGKVLAIDPVGNPTAHDTIRPLAESLRLAVEVKDPMGVSYSTDYEWTIERRLALLTGGSAATTSTVIAWDGAGLNPSLLKALPITFTLEPSGEHFVPASTDFYVFAGADATTGQFSTFVAFQQEFTNDGTTWYSTKSLDPTEIPTGIRVGAPL</sequence>
<accession>A0A6J7PKX4</accession>
<organism evidence="2">
    <name type="scientific">freshwater metagenome</name>
    <dbReference type="NCBI Taxonomy" id="449393"/>
    <lineage>
        <taxon>unclassified sequences</taxon>
        <taxon>metagenomes</taxon>
        <taxon>ecological metagenomes</taxon>
    </lineage>
</organism>
<dbReference type="EMBL" id="CAFBOZ010000126">
    <property type="protein sequence ID" value="CAB5005798.1"/>
    <property type="molecule type" value="Genomic_DNA"/>
</dbReference>
<protein>
    <submittedName>
        <fullName evidence="2">Unannotated protein</fullName>
    </submittedName>
</protein>
<evidence type="ECO:0000313" key="2">
    <source>
        <dbReference type="EMBL" id="CAB5005798.1"/>
    </source>
</evidence>
<gene>
    <name evidence="1" type="ORF">UFOPK3773_01220</name>
    <name evidence="2" type="ORF">UFOPK3992_00978</name>
</gene>
<proteinExistence type="predicted"/>